<evidence type="ECO:0008006" key="4">
    <source>
        <dbReference type="Google" id="ProtNLM"/>
    </source>
</evidence>
<feature type="compositionally biased region" description="Pro residues" evidence="1">
    <location>
        <begin position="94"/>
        <end position="107"/>
    </location>
</feature>
<proteinExistence type="predicted"/>
<keyword evidence="2" id="KW-0472">Membrane</keyword>
<protein>
    <recommendedName>
        <fullName evidence="4">Esterase</fullName>
    </recommendedName>
</protein>
<keyword evidence="2" id="KW-1133">Transmembrane helix</keyword>
<evidence type="ECO:0000256" key="1">
    <source>
        <dbReference type="SAM" id="MobiDB-lite"/>
    </source>
</evidence>
<organism evidence="3">
    <name type="scientific">Streptomyces sp. SoC090715LN-17</name>
    <dbReference type="NCBI Taxonomy" id="1898652"/>
    <lineage>
        <taxon>Bacteria</taxon>
        <taxon>Bacillati</taxon>
        <taxon>Actinomycetota</taxon>
        <taxon>Actinomycetes</taxon>
        <taxon>Kitasatosporales</taxon>
        <taxon>Streptomycetaceae</taxon>
        <taxon>Streptomyces</taxon>
    </lineage>
</organism>
<dbReference type="AlphaFoldDB" id="A0A1L7NQA1"/>
<feature type="transmembrane region" description="Helical" evidence="2">
    <location>
        <begin position="53"/>
        <end position="71"/>
    </location>
</feature>
<reference evidence="3" key="1">
    <citation type="journal article" date="2017" name="ACS Chem. Biol.">
        <title>Genome Mining of Amino Group Carrier Protein-Mediated Machinery: Discovery and Biosynthetic Characterization of a Natural Product with Unique Hydrazone Unit.</title>
        <authorList>
            <person name="Matsuda K."/>
            <person name="Hasebe F."/>
            <person name="Shiwa Y."/>
            <person name="Kanesaki Y."/>
            <person name="Tomita T."/>
            <person name="Yoshikawa H."/>
            <person name="Shin-ya K."/>
            <person name="Kuzuyama T."/>
            <person name="Nishiyama M."/>
        </authorList>
    </citation>
    <scope>NUCLEOTIDE SEQUENCE</scope>
    <source>
        <strain evidence="3">SoC090715LN-17</strain>
    </source>
</reference>
<name>A0A1L7NQA1_9ACTN</name>
<feature type="transmembrane region" description="Helical" evidence="2">
    <location>
        <begin position="12"/>
        <end position="32"/>
    </location>
</feature>
<feature type="region of interest" description="Disordered" evidence="1">
    <location>
        <begin position="251"/>
        <end position="272"/>
    </location>
</feature>
<evidence type="ECO:0000256" key="2">
    <source>
        <dbReference type="SAM" id="Phobius"/>
    </source>
</evidence>
<sequence length="337" mass="35147">MPHVPEVAEVVVLYALLTAAGAVAVLLARSALRHWWEQRAGRVYELPVKRVGTLLRGAGSALAACVVILLADHLPPGTGAPPSSPPHSVTAAGSPPPRTSSPPPVPSDPADAGLVPPRTLGHPAGGTLQQLSDGTRVWLPPQYDYPDSAGVYFPLVVAHIDPADPDLFAGFAAQSLRGVADPFVVVLPARCDPDAGPAPVPAAVSRLYRVLPGRPARALLGVDEDAACVVRQQLADPRGFVSAIGVSGGYAGIDRSGPQPYPPDGRDTRGRDVPRPALLLAVPSGQEAARRSAVALRARVRDVAAEVRLLDGIAPRRRLFALVAGYATEKLDGPYRP</sequence>
<keyword evidence="2" id="KW-0812">Transmembrane</keyword>
<evidence type="ECO:0000313" key="3">
    <source>
        <dbReference type="EMBL" id="BAW27667.1"/>
    </source>
</evidence>
<accession>A0A1L7NQA1</accession>
<dbReference type="EMBL" id="LC177423">
    <property type="protein sequence ID" value="BAW27667.1"/>
    <property type="molecule type" value="Genomic_DNA"/>
</dbReference>
<feature type="region of interest" description="Disordered" evidence="1">
    <location>
        <begin position="78"/>
        <end position="129"/>
    </location>
</feature>